<accession>A0A1Y2K3A2</accession>
<protein>
    <recommendedName>
        <fullName evidence="3">DUF3750 domain-containing protein</fullName>
    </recommendedName>
</protein>
<reference evidence="1 2" key="1">
    <citation type="journal article" date="2016" name="BMC Genomics">
        <title>Combined genomic and structural analyses of a cultured magnetotactic bacterium reveals its niche adaptation to a dynamic environment.</title>
        <authorList>
            <person name="Araujo A.C."/>
            <person name="Morillo V."/>
            <person name="Cypriano J."/>
            <person name="Teixeira L.C."/>
            <person name="Leao P."/>
            <person name="Lyra S."/>
            <person name="Almeida L.G."/>
            <person name="Bazylinski D.A."/>
            <person name="Vasconcellos A.T."/>
            <person name="Abreu F."/>
            <person name="Lins U."/>
        </authorList>
    </citation>
    <scope>NUCLEOTIDE SEQUENCE [LARGE SCALE GENOMIC DNA]</scope>
    <source>
        <strain evidence="1 2">IT-1</strain>
    </source>
</reference>
<sequence>MEIVVVGGWRRLRHWLKPSPAARRVLIVAGIVLAQPAWIWASGQVRTDVHWRTAPRHSMDIAPLPAEAPQALVQVWQARAYNWRGTLGVHTWIALKPRNADHYTTLQVIGWRVWSGRKATRIADEAPDRSWFGHTPELIDQICGPDAEQAIPHLLQLAQNYPEAHRYHIWPGPNSNTFIAYLIRHTPQLRTELPATAIGKDYLLGGSWRGEGLGGGELYSLAGLLGASVDWSRGAQLNLLGATFGVDWRNGAIDLPFHGRIGARAPHCQARRATQAAQVGMGNQMRSGQS</sequence>
<dbReference type="STRING" id="1434232.MAIT1_02243"/>
<comment type="caution">
    <text evidence="1">The sequence shown here is derived from an EMBL/GenBank/DDBJ whole genome shotgun (WGS) entry which is preliminary data.</text>
</comment>
<evidence type="ECO:0000313" key="1">
    <source>
        <dbReference type="EMBL" id="OSM02147.1"/>
    </source>
</evidence>
<dbReference type="EMBL" id="LVJN01000020">
    <property type="protein sequence ID" value="OSM02147.1"/>
    <property type="molecule type" value="Genomic_DNA"/>
</dbReference>
<gene>
    <name evidence="1" type="ORF">MAIT1_02243</name>
</gene>
<dbReference type="InterPro" id="IPR022224">
    <property type="entry name" value="DUF3750"/>
</dbReference>
<proteinExistence type="predicted"/>
<name>A0A1Y2K3A2_9PROT</name>
<dbReference type="Pfam" id="PF12570">
    <property type="entry name" value="DUF3750"/>
    <property type="match status" value="1"/>
</dbReference>
<dbReference type="AlphaFoldDB" id="A0A1Y2K3A2"/>
<evidence type="ECO:0000313" key="2">
    <source>
        <dbReference type="Proteomes" id="UP000194003"/>
    </source>
</evidence>
<evidence type="ECO:0008006" key="3">
    <source>
        <dbReference type="Google" id="ProtNLM"/>
    </source>
</evidence>
<dbReference type="Proteomes" id="UP000194003">
    <property type="component" value="Unassembled WGS sequence"/>
</dbReference>
<keyword evidence="2" id="KW-1185">Reference proteome</keyword>
<organism evidence="1 2">
    <name type="scientific">Magnetofaba australis IT-1</name>
    <dbReference type="NCBI Taxonomy" id="1434232"/>
    <lineage>
        <taxon>Bacteria</taxon>
        <taxon>Pseudomonadati</taxon>
        <taxon>Pseudomonadota</taxon>
        <taxon>Magnetococcia</taxon>
        <taxon>Magnetococcales</taxon>
        <taxon>Magnetococcaceae</taxon>
        <taxon>Magnetofaba</taxon>
    </lineage>
</organism>